<keyword evidence="7" id="KW-1185">Reference proteome</keyword>
<dbReference type="InterPro" id="IPR027417">
    <property type="entry name" value="P-loop_NTPase"/>
</dbReference>
<dbReference type="Gene3D" id="3.40.50.300">
    <property type="entry name" value="P-loop containing nucleotide triphosphate hydrolases"/>
    <property type="match status" value="1"/>
</dbReference>
<accession>A0A2G2W3Z5</accession>
<dbReference type="GO" id="GO:0006952">
    <property type="term" value="P:defense response"/>
    <property type="evidence" value="ECO:0007669"/>
    <property type="project" value="UniProtKB-KW"/>
</dbReference>
<reference evidence="7" key="2">
    <citation type="journal article" date="2017" name="J. Anim. Genet.">
        <title>Multiple reference genome sequences of hot pepper reveal the massive evolution of plant disease resistance genes by retroduplication.</title>
        <authorList>
            <person name="Kim S."/>
            <person name="Park J."/>
            <person name="Yeom S.-I."/>
            <person name="Kim Y.-M."/>
            <person name="Seo E."/>
            <person name="Kim K.-T."/>
            <person name="Kim M.-S."/>
            <person name="Lee J.M."/>
            <person name="Cheong K."/>
            <person name="Shin H.-S."/>
            <person name="Kim S.-B."/>
            <person name="Han K."/>
            <person name="Lee J."/>
            <person name="Park M."/>
            <person name="Lee H.-A."/>
            <person name="Lee H.-Y."/>
            <person name="Lee Y."/>
            <person name="Oh S."/>
            <person name="Lee J.H."/>
            <person name="Choi E."/>
            <person name="Choi E."/>
            <person name="Lee S.E."/>
            <person name="Jeon J."/>
            <person name="Kim H."/>
            <person name="Choi G."/>
            <person name="Song H."/>
            <person name="Lee J."/>
            <person name="Lee S.-C."/>
            <person name="Kwon J.-K."/>
            <person name="Lee H.-Y."/>
            <person name="Koo N."/>
            <person name="Hong Y."/>
            <person name="Kim R.W."/>
            <person name="Kang W.-H."/>
            <person name="Huh J.H."/>
            <person name="Kang B.-C."/>
            <person name="Yang T.-J."/>
            <person name="Lee Y.-H."/>
            <person name="Bennetzen J.L."/>
            <person name="Choi D."/>
        </authorList>
    </citation>
    <scope>NUCLEOTIDE SEQUENCE [LARGE SCALE GENOMIC DNA]</scope>
    <source>
        <strain evidence="7">cv. PBC81</strain>
    </source>
</reference>
<dbReference type="Pfam" id="PF00931">
    <property type="entry name" value="NB-ARC"/>
    <property type="match status" value="1"/>
</dbReference>
<gene>
    <name evidence="6" type="ORF">CQW23_18806</name>
</gene>
<reference evidence="6 7" key="1">
    <citation type="journal article" date="2017" name="Genome Biol.">
        <title>New reference genome sequences of hot pepper reveal the massive evolution of plant disease-resistance genes by retroduplication.</title>
        <authorList>
            <person name="Kim S."/>
            <person name="Park J."/>
            <person name="Yeom S.I."/>
            <person name="Kim Y.M."/>
            <person name="Seo E."/>
            <person name="Kim K.T."/>
            <person name="Kim M.S."/>
            <person name="Lee J.M."/>
            <person name="Cheong K."/>
            <person name="Shin H.S."/>
            <person name="Kim S.B."/>
            <person name="Han K."/>
            <person name="Lee J."/>
            <person name="Park M."/>
            <person name="Lee H.A."/>
            <person name="Lee H.Y."/>
            <person name="Lee Y."/>
            <person name="Oh S."/>
            <person name="Lee J.H."/>
            <person name="Choi E."/>
            <person name="Choi E."/>
            <person name="Lee S.E."/>
            <person name="Jeon J."/>
            <person name="Kim H."/>
            <person name="Choi G."/>
            <person name="Song H."/>
            <person name="Lee J."/>
            <person name="Lee S.C."/>
            <person name="Kwon J.K."/>
            <person name="Lee H.Y."/>
            <person name="Koo N."/>
            <person name="Hong Y."/>
            <person name="Kim R.W."/>
            <person name="Kang W.H."/>
            <person name="Huh J.H."/>
            <person name="Kang B.C."/>
            <person name="Yang T.J."/>
            <person name="Lee Y.H."/>
            <person name="Bennetzen J.L."/>
            <person name="Choi D."/>
        </authorList>
    </citation>
    <scope>NUCLEOTIDE SEQUENCE [LARGE SCALE GENOMIC DNA]</scope>
    <source>
        <strain evidence="7">cv. PBC81</strain>
    </source>
</reference>
<evidence type="ECO:0000256" key="4">
    <source>
        <dbReference type="ARBA" id="ARBA00022840"/>
    </source>
</evidence>
<name>A0A2G2W3Z5_CAPBA</name>
<dbReference type="AlphaFoldDB" id="A0A2G2W3Z5"/>
<dbReference type="PRINTS" id="PR00364">
    <property type="entry name" value="DISEASERSIST"/>
</dbReference>
<keyword evidence="4" id="KW-0067">ATP-binding</keyword>
<evidence type="ECO:0000256" key="2">
    <source>
        <dbReference type="ARBA" id="ARBA00022741"/>
    </source>
</evidence>
<dbReference type="EMBL" id="MLFT02000008">
    <property type="protein sequence ID" value="PHT39952.1"/>
    <property type="molecule type" value="Genomic_DNA"/>
</dbReference>
<dbReference type="GO" id="GO:0043531">
    <property type="term" value="F:ADP binding"/>
    <property type="evidence" value="ECO:0007669"/>
    <property type="project" value="InterPro"/>
</dbReference>
<feature type="domain" description="NB-ARC" evidence="5">
    <location>
        <begin position="311"/>
        <end position="477"/>
    </location>
</feature>
<dbReference type="PANTHER" id="PTHR36766">
    <property type="entry name" value="PLANT BROAD-SPECTRUM MILDEW RESISTANCE PROTEIN RPW8"/>
    <property type="match status" value="1"/>
</dbReference>
<evidence type="ECO:0000256" key="1">
    <source>
        <dbReference type="ARBA" id="ARBA00008894"/>
    </source>
</evidence>
<comment type="caution">
    <text evidence="6">The sequence shown here is derived from an EMBL/GenBank/DDBJ whole genome shotgun (WGS) entry which is preliminary data.</text>
</comment>
<keyword evidence="3" id="KW-0611">Plant defense</keyword>
<dbReference type="STRING" id="33114.A0A2G2W3Z5"/>
<evidence type="ECO:0000313" key="7">
    <source>
        <dbReference type="Proteomes" id="UP000224567"/>
    </source>
</evidence>
<dbReference type="GO" id="GO:0005524">
    <property type="term" value="F:ATP binding"/>
    <property type="evidence" value="ECO:0007669"/>
    <property type="project" value="UniProtKB-KW"/>
</dbReference>
<evidence type="ECO:0000259" key="5">
    <source>
        <dbReference type="Pfam" id="PF00931"/>
    </source>
</evidence>
<sequence length="492" mass="55671">MQNAKPVSTSLVAHFKLSDTLSPKTVNEHDYMSRVPYSSDVGSLMYAMVCSRPDLSYVVSTVDPFLSVVASAFPGRVSMANLAKNIGKDGVIGYVDSDYVGDHDKKRFLTEYMAITDTFKEAIWLKCLFGELSKDLQITTVFCDSQSDIFLTKDQMFHERTKHIDVRYHFVREIIAHGDIVVSKISTYDNPADMMTKTLPTSKLEHCLDLLKPDVIKCIEDVHELEKQWESMQDSITTAKTLVCKCCTKFRLRSEVSTQWQNIQEQLCRLIEVGEHFEFNLVVENYQMKKVEFIPGISIKGQPAASRNLNKILRLLEDDKVCIIGVWGPGGVGKTTLVKNLNNELLKTNVSSSKLSFGVVVWVMVPKSPIGVRRIQAQIASRLNTMVDHEGSIESIASKICQRLKEEKSFLLVLDDVWEAINLDDIGVPQPEYPPTSKVLLTSHFLGVCKQMKIDTKMNIFPLKEDESWHLFDKNAGDVANMEYIQRLVDII</sequence>
<comment type="similarity">
    <text evidence="1">Belongs to the disease resistance NB-LRR family.</text>
</comment>
<proteinExistence type="inferred from homology"/>
<protein>
    <recommendedName>
        <fullName evidence="5">NB-ARC domain-containing protein</fullName>
    </recommendedName>
</protein>
<keyword evidence="2" id="KW-0547">Nucleotide-binding</keyword>
<evidence type="ECO:0000313" key="6">
    <source>
        <dbReference type="EMBL" id="PHT39952.1"/>
    </source>
</evidence>
<dbReference type="FunFam" id="3.40.50.300:FF:001091">
    <property type="entry name" value="Probable disease resistance protein At1g61300"/>
    <property type="match status" value="1"/>
</dbReference>
<dbReference type="Proteomes" id="UP000224567">
    <property type="component" value="Unassembled WGS sequence"/>
</dbReference>
<dbReference type="CDD" id="cd09272">
    <property type="entry name" value="RNase_HI_RT_Ty1"/>
    <property type="match status" value="1"/>
</dbReference>
<organism evidence="6 7">
    <name type="scientific">Capsicum baccatum</name>
    <name type="common">Peruvian pepper</name>
    <dbReference type="NCBI Taxonomy" id="33114"/>
    <lineage>
        <taxon>Eukaryota</taxon>
        <taxon>Viridiplantae</taxon>
        <taxon>Streptophyta</taxon>
        <taxon>Embryophyta</taxon>
        <taxon>Tracheophyta</taxon>
        <taxon>Spermatophyta</taxon>
        <taxon>Magnoliopsida</taxon>
        <taxon>eudicotyledons</taxon>
        <taxon>Gunneridae</taxon>
        <taxon>Pentapetalae</taxon>
        <taxon>asterids</taxon>
        <taxon>lamiids</taxon>
        <taxon>Solanales</taxon>
        <taxon>Solanaceae</taxon>
        <taxon>Solanoideae</taxon>
        <taxon>Capsiceae</taxon>
        <taxon>Capsicum</taxon>
    </lineage>
</organism>
<dbReference type="SUPFAM" id="SSF52540">
    <property type="entry name" value="P-loop containing nucleoside triphosphate hydrolases"/>
    <property type="match status" value="1"/>
</dbReference>
<dbReference type="InterPro" id="IPR002182">
    <property type="entry name" value="NB-ARC"/>
</dbReference>
<evidence type="ECO:0000256" key="3">
    <source>
        <dbReference type="ARBA" id="ARBA00022821"/>
    </source>
</evidence>
<dbReference type="OrthoDB" id="1937853at2759"/>
<dbReference type="PANTHER" id="PTHR36766:SF58">
    <property type="entry name" value="NB-ARC DOMAIN-CONTAINING PROTEIN"/>
    <property type="match status" value="1"/>
</dbReference>